<keyword evidence="3" id="KW-1185">Reference proteome</keyword>
<reference evidence="2 3" key="1">
    <citation type="journal article" date="2019" name="Sci. Rep.">
        <title>Nanopore sequencing improves the draft genome of the human pathogenic amoeba Naegleria fowleri.</title>
        <authorList>
            <person name="Liechti N."/>
            <person name="Schurch N."/>
            <person name="Bruggmann R."/>
            <person name="Wittwer M."/>
        </authorList>
    </citation>
    <scope>NUCLEOTIDE SEQUENCE [LARGE SCALE GENOMIC DNA]</scope>
    <source>
        <strain evidence="2 3">ATCC 30894</strain>
    </source>
</reference>
<organism evidence="2 3">
    <name type="scientific">Naegleria fowleri</name>
    <name type="common">Brain eating amoeba</name>
    <dbReference type="NCBI Taxonomy" id="5763"/>
    <lineage>
        <taxon>Eukaryota</taxon>
        <taxon>Discoba</taxon>
        <taxon>Heterolobosea</taxon>
        <taxon>Tetramitia</taxon>
        <taxon>Eutetramitia</taxon>
        <taxon>Vahlkampfiidae</taxon>
        <taxon>Naegleria</taxon>
    </lineage>
</organism>
<dbReference type="VEuPathDB" id="AmoebaDB:NF0001830"/>
<evidence type="ECO:0000256" key="1">
    <source>
        <dbReference type="SAM" id="MobiDB-lite"/>
    </source>
</evidence>
<sequence>MSSSYNDPEAWRISVKFGKYYLINLEKSCFSEMLDISPQLFNQVMQKKTKNMKLEQLVKKSHSQKDPGSKDKDDDGDFEKISPLKSITKKIDTNDYNEQKVKDKKAPSDSFFTCINETSINILKEKLFNPLIIRDTRVEKEVEYHCYIIGESKDQEFKVKLDSNFRRISRVVSSSTRFFAGTFISSVPHHSDMRLYFNMKTLVEENSNKIVNLFNDKEQIIKPCNDNKNLEYNPKLRVNLVRKLMKERFDIKYYNQVFEVSLLKVETFIQSGLGYSLGFLESHYEMKIAIPHQRPLDYDIQTCRLLCLLGIDCLSIMNA</sequence>
<dbReference type="GeneID" id="68114742"/>
<dbReference type="AlphaFoldDB" id="A0A6A5C4X0"/>
<dbReference type="Proteomes" id="UP000444721">
    <property type="component" value="Unassembled WGS sequence"/>
</dbReference>
<evidence type="ECO:0000313" key="3">
    <source>
        <dbReference type="Proteomes" id="UP000444721"/>
    </source>
</evidence>
<gene>
    <name evidence="2" type="ORF">FDP41_007524</name>
</gene>
<comment type="caution">
    <text evidence="2">The sequence shown here is derived from an EMBL/GenBank/DDBJ whole genome shotgun (WGS) entry which is preliminary data.</text>
</comment>
<dbReference type="VEuPathDB" id="AmoebaDB:FDP41_007524"/>
<protein>
    <submittedName>
        <fullName evidence="2">Uncharacterized protein</fullName>
    </submittedName>
</protein>
<evidence type="ECO:0000313" key="2">
    <source>
        <dbReference type="EMBL" id="KAF0984347.1"/>
    </source>
</evidence>
<feature type="region of interest" description="Disordered" evidence="1">
    <location>
        <begin position="56"/>
        <end position="80"/>
    </location>
</feature>
<dbReference type="VEuPathDB" id="AmoebaDB:NfTy_003670"/>
<dbReference type="EMBL" id="VFQX01000003">
    <property type="protein sequence ID" value="KAF0984347.1"/>
    <property type="molecule type" value="Genomic_DNA"/>
</dbReference>
<proteinExistence type="predicted"/>
<accession>A0A6A5C4X0</accession>
<dbReference type="RefSeq" id="XP_044569060.1">
    <property type="nucleotide sequence ID" value="XM_044711279.1"/>
</dbReference>
<name>A0A6A5C4X0_NAEFO</name>